<keyword evidence="2" id="KW-1185">Reference proteome</keyword>
<protein>
    <submittedName>
        <fullName evidence="1">CRISPR system CASCADE complex protein CasC</fullName>
    </submittedName>
</protein>
<dbReference type="AlphaFoldDB" id="D0WFC9"/>
<dbReference type="HOGENOM" id="CLU_044824_0_0_11"/>
<evidence type="ECO:0000313" key="1">
    <source>
        <dbReference type="EMBL" id="EEZ61813.1"/>
    </source>
</evidence>
<dbReference type="Proteomes" id="UP000006001">
    <property type="component" value="Unassembled WGS sequence"/>
</dbReference>
<dbReference type="STRING" id="649764.HMPREF0762_00447"/>
<organism evidence="1 2">
    <name type="scientific">Slackia exigua (strain ATCC 700122 / DSM 15923 / CIP 105133 / JCM 11022 / KCTC 5966 / S-7)</name>
    <dbReference type="NCBI Taxonomy" id="649764"/>
    <lineage>
        <taxon>Bacteria</taxon>
        <taxon>Bacillati</taxon>
        <taxon>Actinomycetota</taxon>
        <taxon>Coriobacteriia</taxon>
        <taxon>Eggerthellales</taxon>
        <taxon>Eggerthellaceae</taxon>
        <taxon>Slackia</taxon>
    </lineage>
</organism>
<gene>
    <name evidence="1" type="primary">casC</name>
    <name evidence="1" type="ORF">HMPREF0762_00447</name>
</gene>
<sequence length="310" mass="33654">MPEVSEGDAIEKAKEVLVALGFKLKKEENEYLNEYLIFIGTLQIGKLAELAIQALRDGEKVDKKEAKKILDVKRSPALNAVDIAMFGRMVADAPDLNVDASVQVAHAISVSSAETEFDYFTALDDKAPEDNAGAAMIETTEFTSAMFYRYANVDVFHLCENLGSPDAATKGINAFLQSFVKSMPTGKQNSFANRTLPSAVVIQLRDSQPVSLVNSFERPVVALRDKSQLTNAAEALVAQEKALDEAFGVTPQHTFVVAASPDASVLKELADGDPMGLDDAVDQIVAFCSDYLSECGFRDEEREQNDSLTA</sequence>
<proteinExistence type="predicted"/>
<dbReference type="NCBIfam" id="TIGR01869">
    <property type="entry name" value="casC_Cse4"/>
    <property type="match status" value="1"/>
</dbReference>
<evidence type="ECO:0000313" key="2">
    <source>
        <dbReference type="Proteomes" id="UP000006001"/>
    </source>
</evidence>
<name>D0WFC9_SLAES</name>
<comment type="caution">
    <text evidence="1">The sequence shown here is derived from an EMBL/GenBank/DDBJ whole genome shotgun (WGS) entry which is preliminary data.</text>
</comment>
<dbReference type="InterPro" id="IPR010148">
    <property type="entry name" value="CRISPR-assoc_prot_CT1975"/>
</dbReference>
<dbReference type="eggNOG" id="COG1857">
    <property type="taxonomic scope" value="Bacteria"/>
</dbReference>
<reference evidence="1" key="1">
    <citation type="submission" date="2009-10" db="EMBL/GenBank/DDBJ databases">
        <authorList>
            <person name="Weinstock G."/>
            <person name="Sodergren E."/>
            <person name="Clifton S."/>
            <person name="Fulton L."/>
            <person name="Fulton B."/>
            <person name="Courtney L."/>
            <person name="Fronick C."/>
            <person name="Harrison M."/>
            <person name="Strong C."/>
            <person name="Farmer C."/>
            <person name="Delahaunty K."/>
            <person name="Markovic C."/>
            <person name="Hall O."/>
            <person name="Minx P."/>
            <person name="Tomlinson C."/>
            <person name="Mitreva M."/>
            <person name="Nelson J."/>
            <person name="Hou S."/>
            <person name="Wollam A."/>
            <person name="Pepin K.H."/>
            <person name="Johnson M."/>
            <person name="Bhonagiri V."/>
            <person name="Nash W.E."/>
            <person name="Warren W."/>
            <person name="Chinwalla A."/>
            <person name="Mardis E.R."/>
            <person name="Wilson R.K."/>
        </authorList>
    </citation>
    <scope>NUCLEOTIDE SEQUENCE [LARGE SCALE GENOMIC DNA]</scope>
    <source>
        <strain evidence="1">ATCC 700122</strain>
    </source>
</reference>
<dbReference type="EMBL" id="ACUX02000005">
    <property type="protein sequence ID" value="EEZ61813.1"/>
    <property type="molecule type" value="Genomic_DNA"/>
</dbReference>
<dbReference type="Pfam" id="PF09344">
    <property type="entry name" value="Cas_CT1975"/>
    <property type="match status" value="1"/>
</dbReference>
<accession>D0WFC9</accession>